<gene>
    <name evidence="1" type="ORF">N3K66_008090</name>
</gene>
<protein>
    <submittedName>
        <fullName evidence="1">Uncharacterized protein</fullName>
    </submittedName>
</protein>
<reference evidence="1" key="1">
    <citation type="submission" date="2022-10" db="EMBL/GenBank/DDBJ databases">
        <title>Complete Genome of Trichothecium roseum strain YXFP-22015, a Plant Pathogen Isolated from Citrus.</title>
        <authorList>
            <person name="Wang Y."/>
            <person name="Zhu L."/>
        </authorList>
    </citation>
    <scope>NUCLEOTIDE SEQUENCE</scope>
    <source>
        <strain evidence="1">YXFP-22015</strain>
    </source>
</reference>
<proteinExistence type="predicted"/>
<evidence type="ECO:0000313" key="1">
    <source>
        <dbReference type="EMBL" id="KAI9897068.1"/>
    </source>
</evidence>
<dbReference type="Proteomes" id="UP001163324">
    <property type="component" value="Chromosome 8"/>
</dbReference>
<sequence length="117" mass="13299">MGVTSKRTITKTRRKTRDLDQIKADLTSSKHLSQFKDTKAFEDLPGLGRYYCVECSRWFEAESTLVAHKRAKTHKRRIKQLREEPYTHQEAMAAGGLTVDNGRRGVDASMHGSDMTA</sequence>
<name>A0ACC0USU4_9HYPO</name>
<evidence type="ECO:0000313" key="2">
    <source>
        <dbReference type="Proteomes" id="UP001163324"/>
    </source>
</evidence>
<dbReference type="EMBL" id="CM047947">
    <property type="protein sequence ID" value="KAI9897068.1"/>
    <property type="molecule type" value="Genomic_DNA"/>
</dbReference>
<organism evidence="1 2">
    <name type="scientific">Trichothecium roseum</name>
    <dbReference type="NCBI Taxonomy" id="47278"/>
    <lineage>
        <taxon>Eukaryota</taxon>
        <taxon>Fungi</taxon>
        <taxon>Dikarya</taxon>
        <taxon>Ascomycota</taxon>
        <taxon>Pezizomycotina</taxon>
        <taxon>Sordariomycetes</taxon>
        <taxon>Hypocreomycetidae</taxon>
        <taxon>Hypocreales</taxon>
        <taxon>Hypocreales incertae sedis</taxon>
        <taxon>Trichothecium</taxon>
    </lineage>
</organism>
<comment type="caution">
    <text evidence="1">The sequence shown here is derived from an EMBL/GenBank/DDBJ whole genome shotgun (WGS) entry which is preliminary data.</text>
</comment>
<accession>A0ACC0USU4</accession>
<keyword evidence="2" id="KW-1185">Reference proteome</keyword>